<dbReference type="InterPro" id="IPR051981">
    <property type="entry name" value="Glycosyltransf_32"/>
</dbReference>
<dbReference type="EMBL" id="JAHLQT010024847">
    <property type="protein sequence ID" value="KAG7165046.1"/>
    <property type="molecule type" value="Genomic_DNA"/>
</dbReference>
<gene>
    <name evidence="3" type="ORF">Hamer_G004804</name>
</gene>
<reference evidence="3" key="1">
    <citation type="journal article" date="2021" name="Sci. Adv.">
        <title>The American lobster genome reveals insights on longevity, neural, and immune adaptations.</title>
        <authorList>
            <person name="Polinski J.M."/>
            <person name="Zimin A.V."/>
            <person name="Clark K.F."/>
            <person name="Kohn A.B."/>
            <person name="Sadowski N."/>
            <person name="Timp W."/>
            <person name="Ptitsyn A."/>
            <person name="Khanna P."/>
            <person name="Romanova D.Y."/>
            <person name="Williams P."/>
            <person name="Greenwood S.J."/>
            <person name="Moroz L.L."/>
            <person name="Walt D.R."/>
            <person name="Bodnar A.G."/>
        </authorList>
    </citation>
    <scope>NUCLEOTIDE SEQUENCE</scope>
    <source>
        <strain evidence="3">GMGI-L3</strain>
    </source>
</reference>
<proteinExistence type="predicted"/>
<evidence type="ECO:0000256" key="1">
    <source>
        <dbReference type="SAM" id="MobiDB-lite"/>
    </source>
</evidence>
<accession>A0A8J5JWA4</accession>
<dbReference type="AlphaFoldDB" id="A0A8J5JWA4"/>
<organism evidence="3 4">
    <name type="scientific">Homarus americanus</name>
    <name type="common">American lobster</name>
    <dbReference type="NCBI Taxonomy" id="6706"/>
    <lineage>
        <taxon>Eukaryota</taxon>
        <taxon>Metazoa</taxon>
        <taxon>Ecdysozoa</taxon>
        <taxon>Arthropoda</taxon>
        <taxon>Crustacea</taxon>
        <taxon>Multicrustacea</taxon>
        <taxon>Malacostraca</taxon>
        <taxon>Eumalacostraca</taxon>
        <taxon>Eucarida</taxon>
        <taxon>Decapoda</taxon>
        <taxon>Pleocyemata</taxon>
        <taxon>Astacidea</taxon>
        <taxon>Nephropoidea</taxon>
        <taxon>Nephropidae</taxon>
        <taxon>Homarus</taxon>
    </lineage>
</organism>
<dbReference type="Proteomes" id="UP000747542">
    <property type="component" value="Unassembled WGS sequence"/>
</dbReference>
<evidence type="ECO:0000256" key="2">
    <source>
        <dbReference type="SAM" id="Phobius"/>
    </source>
</evidence>
<sequence>MLIGPRPTLGWLVYLMVKGSWYRMAVILCIFGFATLTILHQGSRTLTLQYSKPMPFPPPMMFLPPPSHGYMTALDACSVEAAAIRVDNLESSSLHGDKYDERVRDAAKSEEEGGKSKKEGGKSKKEGGKSMKEGKKSKKEGGMGHIGRQVYVYLWQTSVGPKDVWGQWVTRLPGVRLDLLEVPKIVTRTPVKKLAKLRSWSSYPNWSVWAAARVALLWAAGGMVVPLGVVMTRPVWVEAAGLGSGILVTGQGGTMDPVVLSSPAHHPLLSALTTYLVNGTNNNFDQITSQSELLTKAVKEACGVKNVARLAVGNCSDFTILPRSFIVDMDLTQTPQAVGSESAFLRYINEDYFLEDPVIAYQLFQNYHLSQYCPKTANQLEVMFRQHL</sequence>
<dbReference type="GO" id="GO:0016758">
    <property type="term" value="F:hexosyltransferase activity"/>
    <property type="evidence" value="ECO:0007669"/>
    <property type="project" value="TreeGrafter"/>
</dbReference>
<evidence type="ECO:0000313" key="3">
    <source>
        <dbReference type="EMBL" id="KAG7165046.1"/>
    </source>
</evidence>
<keyword evidence="2" id="KW-1133">Transmembrane helix</keyword>
<feature type="transmembrane region" description="Helical" evidence="2">
    <location>
        <begin position="206"/>
        <end position="229"/>
    </location>
</feature>
<comment type="caution">
    <text evidence="3">The sequence shown here is derived from an EMBL/GenBank/DDBJ whole genome shotgun (WGS) entry which is preliminary data.</text>
</comment>
<evidence type="ECO:0000313" key="4">
    <source>
        <dbReference type="Proteomes" id="UP000747542"/>
    </source>
</evidence>
<dbReference type="GO" id="GO:0016020">
    <property type="term" value="C:membrane"/>
    <property type="evidence" value="ECO:0007669"/>
    <property type="project" value="GOC"/>
</dbReference>
<dbReference type="PANTHER" id="PTHR12042:SF21">
    <property type="entry name" value="ALPHA1,4-GALACTOSYLTRANSFERASE 1-RELATED"/>
    <property type="match status" value="1"/>
</dbReference>
<name>A0A8J5JWA4_HOMAM</name>
<dbReference type="PANTHER" id="PTHR12042">
    <property type="entry name" value="LACTOSYLCERAMIDE 4-ALPHA-GALACTOSYLTRANSFERASE ALPHA- 1,4-GALACTOSYLTRANSFERASE"/>
    <property type="match status" value="1"/>
</dbReference>
<keyword evidence="4" id="KW-1185">Reference proteome</keyword>
<dbReference type="GO" id="GO:0006688">
    <property type="term" value="P:glycosphingolipid biosynthetic process"/>
    <property type="evidence" value="ECO:0007669"/>
    <property type="project" value="TreeGrafter"/>
</dbReference>
<feature type="region of interest" description="Disordered" evidence="1">
    <location>
        <begin position="100"/>
        <end position="142"/>
    </location>
</feature>
<keyword evidence="2" id="KW-0472">Membrane</keyword>
<protein>
    <submittedName>
        <fullName evidence="3">Uncharacterized protein</fullName>
    </submittedName>
</protein>
<keyword evidence="2" id="KW-0812">Transmembrane</keyword>
<feature type="transmembrane region" description="Helical" evidence="2">
    <location>
        <begin position="20"/>
        <end position="39"/>
    </location>
</feature>